<keyword evidence="3" id="KW-1185">Reference proteome</keyword>
<dbReference type="PATRIC" id="fig|1454001.3.peg.3625"/>
<feature type="region of interest" description="Disordered" evidence="1">
    <location>
        <begin position="162"/>
        <end position="197"/>
    </location>
</feature>
<dbReference type="STRING" id="1454001.AW08_03590"/>
<protein>
    <submittedName>
        <fullName evidence="2">Mercuric reductase</fullName>
        <ecNumber evidence="2">1.16.1.1</ecNumber>
    </submittedName>
</protein>
<dbReference type="EMBL" id="JFAX01000031">
    <property type="protein sequence ID" value="EXI64967.1"/>
    <property type="molecule type" value="Genomic_DNA"/>
</dbReference>
<dbReference type="InterPro" id="IPR036188">
    <property type="entry name" value="FAD/NAD-bd_sf"/>
</dbReference>
<keyword evidence="2" id="KW-0560">Oxidoreductase</keyword>
<reference evidence="2" key="1">
    <citation type="submission" date="2014-02" db="EMBL/GenBank/DDBJ databases">
        <title>Expanding our view of genomic diversity in Candidatus Accumulibacter clades.</title>
        <authorList>
            <person name="Skennerton C.T."/>
            <person name="Barr J.J."/>
            <person name="Slater F.R."/>
            <person name="Bond P.L."/>
            <person name="Tyson G.W."/>
        </authorList>
    </citation>
    <scope>NUCLEOTIDE SEQUENCE [LARGE SCALE GENOMIC DNA]</scope>
</reference>
<dbReference type="SUPFAM" id="SSF51905">
    <property type="entry name" value="FAD/NAD(P)-binding domain"/>
    <property type="match status" value="1"/>
</dbReference>
<evidence type="ECO:0000313" key="2">
    <source>
        <dbReference type="EMBL" id="EXI64967.1"/>
    </source>
</evidence>
<comment type="caution">
    <text evidence="2">The sequence shown here is derived from an EMBL/GenBank/DDBJ whole genome shotgun (WGS) entry which is preliminary data.</text>
</comment>
<evidence type="ECO:0000256" key="1">
    <source>
        <dbReference type="SAM" id="MobiDB-lite"/>
    </source>
</evidence>
<sequence length="197" mass="21052">MPAFPFFPVNLLLGLTAMTARTFYRLSQIGMLVGTVVCVNAGTQLAQIGRDGEFGVEATGRADFAAVMQRVQSVKGYGPEELGISTSRMADTNEFAQTKYPDNYAAGDVAGPSRFTHTAAHQASHAAVNALFDPLSKFKADDSVIPWVAFVEPEVARVGLTNRMRGKRASPAKPRSTASTTATAPSPTARHTAWSRC</sequence>
<name>A0A011NK79_9PROT</name>
<dbReference type="Proteomes" id="UP000020218">
    <property type="component" value="Unassembled WGS sequence"/>
</dbReference>
<dbReference type="PANTHER" id="PTHR43014">
    <property type="entry name" value="MERCURIC REDUCTASE"/>
    <property type="match status" value="1"/>
</dbReference>
<dbReference type="EC" id="1.16.1.1" evidence="2"/>
<dbReference type="GO" id="GO:0016152">
    <property type="term" value="F:mercury (II) reductase (NADP+) activity"/>
    <property type="evidence" value="ECO:0007669"/>
    <property type="project" value="UniProtKB-EC"/>
</dbReference>
<dbReference type="Gene3D" id="3.50.50.60">
    <property type="entry name" value="FAD/NAD(P)-binding domain"/>
    <property type="match status" value="1"/>
</dbReference>
<feature type="compositionally biased region" description="Low complexity" evidence="1">
    <location>
        <begin position="171"/>
        <end position="197"/>
    </location>
</feature>
<gene>
    <name evidence="2" type="primary">merA_2</name>
    <name evidence="2" type="ORF">AW08_03590</name>
</gene>
<organism evidence="2 3">
    <name type="scientific">Candidatus Accumulibacter adjunctus</name>
    <dbReference type="NCBI Taxonomy" id="1454001"/>
    <lineage>
        <taxon>Bacteria</taxon>
        <taxon>Pseudomonadati</taxon>
        <taxon>Pseudomonadota</taxon>
        <taxon>Betaproteobacteria</taxon>
        <taxon>Candidatus Accumulibacter</taxon>
    </lineage>
</organism>
<dbReference type="AlphaFoldDB" id="A0A011NK79"/>
<evidence type="ECO:0000313" key="3">
    <source>
        <dbReference type="Proteomes" id="UP000020218"/>
    </source>
</evidence>
<proteinExistence type="predicted"/>
<accession>A0A011NK79</accession>